<organism evidence="1 2">
    <name type="scientific">Muriicola soli</name>
    <dbReference type="NCBI Taxonomy" id="2507538"/>
    <lineage>
        <taxon>Bacteria</taxon>
        <taxon>Pseudomonadati</taxon>
        <taxon>Bacteroidota</taxon>
        <taxon>Flavobacteriia</taxon>
        <taxon>Flavobacteriales</taxon>
        <taxon>Flavobacteriaceae</taxon>
        <taxon>Muriicola</taxon>
    </lineage>
</organism>
<dbReference type="EMBL" id="CP035544">
    <property type="protein sequence ID" value="QBA65162.1"/>
    <property type="molecule type" value="Genomic_DNA"/>
</dbReference>
<keyword evidence="2" id="KW-1185">Reference proteome</keyword>
<dbReference type="Proteomes" id="UP000290889">
    <property type="component" value="Chromosome"/>
</dbReference>
<sequence length="134" mass="15565">MQSKKKSTPEKFYTLGAFEFPADVQVIKGRLESEGIYVYLKDENFLNTDPLVSQAIGGVKLQVYTRDKDKALKIYDEYRRYAQDDNGDPIVCPNCKASRSEVYYTRKGYLNKLFPFFEKRKYKCLACGMITQPQ</sequence>
<gene>
    <name evidence="1" type="ORF">EQY75_11860</name>
</gene>
<reference evidence="1 2" key="1">
    <citation type="submission" date="2019-01" db="EMBL/GenBank/DDBJ databases">
        <title>Muriicola soli sp. nov., isolated from soil.</title>
        <authorList>
            <person name="Kang H.J."/>
            <person name="Kim S.B."/>
        </authorList>
    </citation>
    <scope>NUCLEOTIDE SEQUENCE [LARGE SCALE GENOMIC DNA]</scope>
    <source>
        <strain evidence="1 2">MMS17-SY002</strain>
    </source>
</reference>
<evidence type="ECO:0000313" key="2">
    <source>
        <dbReference type="Proteomes" id="UP000290889"/>
    </source>
</evidence>
<dbReference type="OrthoDB" id="8480302at2"/>
<protein>
    <submittedName>
        <fullName evidence="1">DUF2007 domain-containing protein</fullName>
    </submittedName>
</protein>
<proteinExistence type="predicted"/>
<evidence type="ECO:0000313" key="1">
    <source>
        <dbReference type="EMBL" id="QBA65162.1"/>
    </source>
</evidence>
<dbReference type="KEGG" id="mur:EQY75_11860"/>
<accession>A0A411EBQ4</accession>
<name>A0A411EBQ4_9FLAO</name>
<dbReference type="RefSeq" id="WP_129606132.1">
    <property type="nucleotide sequence ID" value="NZ_CP035544.1"/>
</dbReference>
<dbReference type="AlphaFoldDB" id="A0A411EBQ4"/>